<reference evidence="6" key="2">
    <citation type="submission" date="2012-11" db="EMBL/GenBank/DDBJ databases">
        <authorList>
            <person name="Kuo A."/>
            <person name="Curtis B.A."/>
            <person name="Tanifuji G."/>
            <person name="Burki F."/>
            <person name="Gruber A."/>
            <person name="Irimia M."/>
            <person name="Maruyama S."/>
            <person name="Arias M.C."/>
            <person name="Ball S.G."/>
            <person name="Gile G.H."/>
            <person name="Hirakawa Y."/>
            <person name="Hopkins J.F."/>
            <person name="Rensing S.A."/>
            <person name="Schmutz J."/>
            <person name="Symeonidi A."/>
            <person name="Elias M."/>
            <person name="Eveleigh R.J."/>
            <person name="Herman E.K."/>
            <person name="Klute M.J."/>
            <person name="Nakayama T."/>
            <person name="Obornik M."/>
            <person name="Reyes-Prieto A."/>
            <person name="Armbrust E.V."/>
            <person name="Aves S.J."/>
            <person name="Beiko R.G."/>
            <person name="Coutinho P."/>
            <person name="Dacks J.B."/>
            <person name="Durnford D.G."/>
            <person name="Fast N.M."/>
            <person name="Green B.R."/>
            <person name="Grisdale C."/>
            <person name="Hempe F."/>
            <person name="Henrissat B."/>
            <person name="Hoppner M.P."/>
            <person name="Ishida K.-I."/>
            <person name="Kim E."/>
            <person name="Koreny L."/>
            <person name="Kroth P.G."/>
            <person name="Liu Y."/>
            <person name="Malik S.-B."/>
            <person name="Maier U.G."/>
            <person name="McRose D."/>
            <person name="Mock T."/>
            <person name="Neilson J.A."/>
            <person name="Onodera N.T."/>
            <person name="Poole A.M."/>
            <person name="Pritham E.J."/>
            <person name="Richards T.A."/>
            <person name="Rocap G."/>
            <person name="Roy S.W."/>
            <person name="Sarai C."/>
            <person name="Schaack S."/>
            <person name="Shirato S."/>
            <person name="Slamovits C.H."/>
            <person name="Spencer D.F."/>
            <person name="Suzuki S."/>
            <person name="Worden A.Z."/>
            <person name="Zauner S."/>
            <person name="Barry K."/>
            <person name="Bell C."/>
            <person name="Bharti A.K."/>
            <person name="Crow J.A."/>
            <person name="Grimwood J."/>
            <person name="Kramer R."/>
            <person name="Lindquist E."/>
            <person name="Lucas S."/>
            <person name="Salamov A."/>
            <person name="McFadden G.I."/>
            <person name="Lane C.E."/>
            <person name="Keeling P.J."/>
            <person name="Gray M.W."/>
            <person name="Grigoriev I.V."/>
            <person name="Archibald J.M."/>
        </authorList>
    </citation>
    <scope>NUCLEOTIDE SEQUENCE</scope>
    <source>
        <strain evidence="6">CCMP2712</strain>
    </source>
</reference>
<gene>
    <name evidence="4" type="ORF">GUITHDRAFT_150414</name>
</gene>
<dbReference type="EnsemblProtists" id="EKX53465">
    <property type="protein sequence ID" value="EKX53465"/>
    <property type="gene ID" value="GUITHDRAFT_150414"/>
</dbReference>
<dbReference type="AlphaFoldDB" id="L1JZ24"/>
<feature type="chain" id="PRO_5008771960" evidence="3">
    <location>
        <begin position="25"/>
        <end position="173"/>
    </location>
</feature>
<feature type="transmembrane region" description="Helical" evidence="2">
    <location>
        <begin position="102"/>
        <end position="120"/>
    </location>
</feature>
<evidence type="ECO:0000313" key="6">
    <source>
        <dbReference type="Proteomes" id="UP000011087"/>
    </source>
</evidence>
<evidence type="ECO:0000256" key="3">
    <source>
        <dbReference type="SAM" id="SignalP"/>
    </source>
</evidence>
<keyword evidence="2" id="KW-0812">Transmembrane</keyword>
<evidence type="ECO:0000256" key="1">
    <source>
        <dbReference type="SAM" id="MobiDB-lite"/>
    </source>
</evidence>
<evidence type="ECO:0000256" key="2">
    <source>
        <dbReference type="SAM" id="Phobius"/>
    </source>
</evidence>
<sequence length="173" mass="19226">MGCRLAMVTMAVLVVMLQLQPSQSMDVQWIPADADGPLPMSSDYRQKLAELCKHIMPKGGVGEAEFSPDVPKEKQKVILKLCKKLRTSQRASDRTHDEPASIFWLLLLVAGIGFLGYQRAAPGSPLQSYRSKKLLGKGKKLDQGSMSSEEAQKAREARLQRFEKKDNNTPIVD</sequence>
<reference evidence="5" key="3">
    <citation type="submission" date="2016-03" db="UniProtKB">
        <authorList>
            <consortium name="EnsemblProtists"/>
        </authorList>
    </citation>
    <scope>IDENTIFICATION</scope>
</reference>
<name>L1JZ24_GUITC</name>
<feature type="region of interest" description="Disordered" evidence="1">
    <location>
        <begin position="136"/>
        <end position="173"/>
    </location>
</feature>
<dbReference type="EMBL" id="JH992970">
    <property type="protein sequence ID" value="EKX53465.1"/>
    <property type="molecule type" value="Genomic_DNA"/>
</dbReference>
<dbReference type="RefSeq" id="XP_005840445.1">
    <property type="nucleotide sequence ID" value="XM_005840388.1"/>
</dbReference>
<protein>
    <submittedName>
        <fullName evidence="4 5">Uncharacterized protein</fullName>
    </submittedName>
</protein>
<proteinExistence type="predicted"/>
<dbReference type="KEGG" id="gtt:GUITHDRAFT_150414"/>
<accession>L1JZ24</accession>
<dbReference type="PaxDb" id="55529-EKX53465"/>
<organism evidence="4">
    <name type="scientific">Guillardia theta (strain CCMP2712)</name>
    <name type="common">Cryptophyte</name>
    <dbReference type="NCBI Taxonomy" id="905079"/>
    <lineage>
        <taxon>Eukaryota</taxon>
        <taxon>Cryptophyceae</taxon>
        <taxon>Pyrenomonadales</taxon>
        <taxon>Geminigeraceae</taxon>
        <taxon>Guillardia</taxon>
    </lineage>
</organism>
<dbReference type="HOGENOM" id="CLU_1550469_0_0_1"/>
<feature type="compositionally biased region" description="Basic and acidic residues" evidence="1">
    <location>
        <begin position="150"/>
        <end position="167"/>
    </location>
</feature>
<keyword evidence="6" id="KW-1185">Reference proteome</keyword>
<keyword evidence="2" id="KW-1133">Transmembrane helix</keyword>
<feature type="signal peptide" evidence="3">
    <location>
        <begin position="1"/>
        <end position="24"/>
    </location>
</feature>
<evidence type="ECO:0000313" key="5">
    <source>
        <dbReference type="EnsemblProtists" id="EKX53465"/>
    </source>
</evidence>
<reference evidence="4 6" key="1">
    <citation type="journal article" date="2012" name="Nature">
        <title>Algal genomes reveal evolutionary mosaicism and the fate of nucleomorphs.</title>
        <authorList>
            <consortium name="DOE Joint Genome Institute"/>
            <person name="Curtis B.A."/>
            <person name="Tanifuji G."/>
            <person name="Burki F."/>
            <person name="Gruber A."/>
            <person name="Irimia M."/>
            <person name="Maruyama S."/>
            <person name="Arias M.C."/>
            <person name="Ball S.G."/>
            <person name="Gile G.H."/>
            <person name="Hirakawa Y."/>
            <person name="Hopkins J.F."/>
            <person name="Kuo A."/>
            <person name="Rensing S.A."/>
            <person name="Schmutz J."/>
            <person name="Symeonidi A."/>
            <person name="Elias M."/>
            <person name="Eveleigh R.J."/>
            <person name="Herman E.K."/>
            <person name="Klute M.J."/>
            <person name="Nakayama T."/>
            <person name="Obornik M."/>
            <person name="Reyes-Prieto A."/>
            <person name="Armbrust E.V."/>
            <person name="Aves S.J."/>
            <person name="Beiko R.G."/>
            <person name="Coutinho P."/>
            <person name="Dacks J.B."/>
            <person name="Durnford D.G."/>
            <person name="Fast N.M."/>
            <person name="Green B.R."/>
            <person name="Grisdale C.J."/>
            <person name="Hempel F."/>
            <person name="Henrissat B."/>
            <person name="Hoppner M.P."/>
            <person name="Ishida K."/>
            <person name="Kim E."/>
            <person name="Koreny L."/>
            <person name="Kroth P.G."/>
            <person name="Liu Y."/>
            <person name="Malik S.B."/>
            <person name="Maier U.G."/>
            <person name="McRose D."/>
            <person name="Mock T."/>
            <person name="Neilson J.A."/>
            <person name="Onodera N.T."/>
            <person name="Poole A.M."/>
            <person name="Pritham E.J."/>
            <person name="Richards T.A."/>
            <person name="Rocap G."/>
            <person name="Roy S.W."/>
            <person name="Sarai C."/>
            <person name="Schaack S."/>
            <person name="Shirato S."/>
            <person name="Slamovits C.H."/>
            <person name="Spencer D.F."/>
            <person name="Suzuki S."/>
            <person name="Worden A.Z."/>
            <person name="Zauner S."/>
            <person name="Barry K."/>
            <person name="Bell C."/>
            <person name="Bharti A.K."/>
            <person name="Crow J.A."/>
            <person name="Grimwood J."/>
            <person name="Kramer R."/>
            <person name="Lindquist E."/>
            <person name="Lucas S."/>
            <person name="Salamov A."/>
            <person name="McFadden G.I."/>
            <person name="Lane C.E."/>
            <person name="Keeling P.J."/>
            <person name="Gray M.W."/>
            <person name="Grigoriev I.V."/>
            <person name="Archibald J.M."/>
        </authorList>
    </citation>
    <scope>NUCLEOTIDE SEQUENCE</scope>
    <source>
        <strain evidence="4 6">CCMP2712</strain>
    </source>
</reference>
<dbReference type="OrthoDB" id="10576468at2759"/>
<dbReference type="GeneID" id="17309903"/>
<keyword evidence="2" id="KW-0472">Membrane</keyword>
<dbReference type="Proteomes" id="UP000011087">
    <property type="component" value="Unassembled WGS sequence"/>
</dbReference>
<keyword evidence="3" id="KW-0732">Signal</keyword>
<evidence type="ECO:0000313" key="4">
    <source>
        <dbReference type="EMBL" id="EKX53465.1"/>
    </source>
</evidence>